<evidence type="ECO:0000259" key="3">
    <source>
        <dbReference type="Pfam" id="PF26335"/>
    </source>
</evidence>
<dbReference type="AlphaFoldDB" id="A0AAD6HN58"/>
<keyword evidence="5" id="KW-1185">Reference proteome</keyword>
<reference evidence="4" key="2">
    <citation type="submission" date="2023-01" db="EMBL/GenBank/DDBJ databases">
        <authorList>
            <person name="Petersen C."/>
        </authorList>
    </citation>
    <scope>NUCLEOTIDE SEQUENCE</scope>
    <source>
        <strain evidence="4">IBT 17514</strain>
    </source>
</reference>
<dbReference type="Pfam" id="PF26335">
    <property type="entry name" value="ARB_00930_C"/>
    <property type="match status" value="1"/>
</dbReference>
<feature type="domain" description="Beta-lactamase-like ARB-00930-like C-terminal" evidence="3">
    <location>
        <begin position="433"/>
        <end position="583"/>
    </location>
</feature>
<dbReference type="InterPro" id="IPR051478">
    <property type="entry name" value="Beta-lactamase-like_AB/R"/>
</dbReference>
<protein>
    <recommendedName>
        <fullName evidence="6">Beta-lactamase-related domain-containing protein</fullName>
    </recommendedName>
</protein>
<gene>
    <name evidence="4" type="ORF">N7493_005553</name>
</gene>
<evidence type="ECO:0008006" key="6">
    <source>
        <dbReference type="Google" id="ProtNLM"/>
    </source>
</evidence>
<dbReference type="SUPFAM" id="SSF56601">
    <property type="entry name" value="beta-lactamase/transpeptidase-like"/>
    <property type="match status" value="1"/>
</dbReference>
<evidence type="ECO:0000259" key="2">
    <source>
        <dbReference type="Pfam" id="PF00144"/>
    </source>
</evidence>
<keyword evidence="1" id="KW-0732">Signal</keyword>
<dbReference type="Gene3D" id="3.40.710.10">
    <property type="entry name" value="DD-peptidase/beta-lactamase superfamily"/>
    <property type="match status" value="1"/>
</dbReference>
<dbReference type="InterPro" id="IPR012338">
    <property type="entry name" value="Beta-lactam/transpept-like"/>
</dbReference>
<dbReference type="Pfam" id="PF00144">
    <property type="entry name" value="Beta-lactamase"/>
    <property type="match status" value="1"/>
</dbReference>
<sequence>MTMLKSLLCYMLLGTALAIDYCPLYGPQYPPPINLHQNSIFNAATNNITSTLNADLPSDGTINTTSFAIQIFSTEDSAENPLFKYYYTSPATQNATVGVTHIDGDTVFRIGSLSKVWTLYTWLLRADGYKYFNRPITDFIPELRRVAHQQKRNQTKSEDTVDFAQWGEITVGDLAGQMAGIARDYGLNDLAVTTPLYALEALGFSALTCAEIPACGSGGTCNRSELFRGLPSSHPTFPTSHSPAYSNAAFQILSYALEKITNSKFDSLLTDSIINPLNLSRTSISAPPAQYGVIPGTEASSYWNFPFGEEAPTGGYYASINDLSTVSRSILANTLLSPAVTRRWLKPITHTSSLDFAVGQPWEIFSYQEGRTIDLFAKMGNIVAYGATMGLSPDHNAGFSVLVAGPNPALASSTLTMISDLIAKLLITALEAAAKDEAKKFTGTYVDTTPNTNSSITLVIDSGPGISVTSWINNGVNMLETVKTFYQIPTLADVSVRLYYTTLDHRVESGSTFIGFRAVMGSLAESNTPPAYQGPIGSSCHSWQLIDSVIYGNIGLDKFLVEVNEAGQVVSIQPRALRTTLTKQ</sequence>
<evidence type="ECO:0000313" key="5">
    <source>
        <dbReference type="Proteomes" id="UP001215712"/>
    </source>
</evidence>
<reference evidence="4" key="1">
    <citation type="journal article" date="2023" name="IMA Fungus">
        <title>Comparative genomic study of the Penicillium genus elucidates a diverse pangenome and 15 lateral gene transfer events.</title>
        <authorList>
            <person name="Petersen C."/>
            <person name="Sorensen T."/>
            <person name="Nielsen M.R."/>
            <person name="Sondergaard T.E."/>
            <person name="Sorensen J.L."/>
            <person name="Fitzpatrick D.A."/>
            <person name="Frisvad J.C."/>
            <person name="Nielsen K.L."/>
        </authorList>
    </citation>
    <scope>NUCLEOTIDE SEQUENCE</scope>
    <source>
        <strain evidence="4">IBT 17514</strain>
    </source>
</reference>
<dbReference type="InterPro" id="IPR058664">
    <property type="entry name" value="ARB_00930-like_C"/>
</dbReference>
<dbReference type="PANTHER" id="PTHR22935">
    <property type="entry name" value="PENICILLIN-BINDING PROTEIN"/>
    <property type="match status" value="1"/>
</dbReference>
<evidence type="ECO:0000313" key="4">
    <source>
        <dbReference type="EMBL" id="KAJ5727733.1"/>
    </source>
</evidence>
<dbReference type="EMBL" id="JAQJAN010000006">
    <property type="protein sequence ID" value="KAJ5727733.1"/>
    <property type="molecule type" value="Genomic_DNA"/>
</dbReference>
<dbReference type="InterPro" id="IPR001466">
    <property type="entry name" value="Beta-lactam-related"/>
</dbReference>
<feature type="signal peptide" evidence="1">
    <location>
        <begin position="1"/>
        <end position="18"/>
    </location>
</feature>
<accession>A0AAD6HN58</accession>
<organism evidence="4 5">
    <name type="scientific">Penicillium malachiteum</name>
    <dbReference type="NCBI Taxonomy" id="1324776"/>
    <lineage>
        <taxon>Eukaryota</taxon>
        <taxon>Fungi</taxon>
        <taxon>Dikarya</taxon>
        <taxon>Ascomycota</taxon>
        <taxon>Pezizomycotina</taxon>
        <taxon>Eurotiomycetes</taxon>
        <taxon>Eurotiomycetidae</taxon>
        <taxon>Eurotiales</taxon>
        <taxon>Aspergillaceae</taxon>
        <taxon>Penicillium</taxon>
    </lineage>
</organism>
<name>A0AAD6HN58_9EURO</name>
<feature type="domain" description="Beta-lactamase-related" evidence="2">
    <location>
        <begin position="101"/>
        <end position="408"/>
    </location>
</feature>
<proteinExistence type="predicted"/>
<comment type="caution">
    <text evidence="4">The sequence shown here is derived from an EMBL/GenBank/DDBJ whole genome shotgun (WGS) entry which is preliminary data.</text>
</comment>
<evidence type="ECO:0000256" key="1">
    <source>
        <dbReference type="SAM" id="SignalP"/>
    </source>
</evidence>
<dbReference type="PANTHER" id="PTHR22935:SF97">
    <property type="entry name" value="BETA-LACTAMASE-RELATED DOMAIN-CONTAINING PROTEIN"/>
    <property type="match status" value="1"/>
</dbReference>
<dbReference type="Proteomes" id="UP001215712">
    <property type="component" value="Unassembled WGS sequence"/>
</dbReference>
<feature type="chain" id="PRO_5042106323" description="Beta-lactamase-related domain-containing protein" evidence="1">
    <location>
        <begin position="19"/>
        <end position="584"/>
    </location>
</feature>